<dbReference type="AlphaFoldDB" id="A0A2P5HQV6"/>
<dbReference type="NCBIfam" id="TIGR00292">
    <property type="entry name" value="sulfide-dependent adenosine diphosphate thiazole synthase"/>
    <property type="match status" value="1"/>
</dbReference>
<dbReference type="GO" id="GO:0160205">
    <property type="term" value="F:cysteine-dependent adenosine diphosphate thiazole synthase activity"/>
    <property type="evidence" value="ECO:0007669"/>
    <property type="project" value="UniProtKB-EC"/>
</dbReference>
<keyword evidence="1 6" id="KW-0808">Transferase</keyword>
<feature type="binding site" evidence="6">
    <location>
        <position position="283"/>
    </location>
    <ligand>
        <name>substrate</name>
    </ligand>
</feature>
<comment type="subcellular location">
    <subcellularLocation>
        <location evidence="6">Cytoplasm</location>
    </subcellularLocation>
    <subcellularLocation>
        <location evidence="6">Nucleus</location>
    </subcellularLocation>
</comment>
<evidence type="ECO:0000313" key="8">
    <source>
        <dbReference type="Proteomes" id="UP000094444"/>
    </source>
</evidence>
<comment type="caution">
    <text evidence="7">The sequence shown here is derived from an EMBL/GenBank/DDBJ whole genome shotgun (WGS) entry which is preliminary data.</text>
</comment>
<gene>
    <name evidence="7" type="ORF">DHEL01_v208957</name>
</gene>
<reference evidence="7" key="1">
    <citation type="submission" date="2017-09" db="EMBL/GenBank/DDBJ databases">
        <title>Polyketide synthases of a Diaporthe helianthi virulent isolate.</title>
        <authorList>
            <person name="Baroncelli R."/>
        </authorList>
    </citation>
    <scope>NUCLEOTIDE SEQUENCE [LARGE SCALE GENOMIC DNA]</scope>
    <source>
        <strain evidence="7">7/96</strain>
    </source>
</reference>
<keyword evidence="6" id="KW-0963">Cytoplasm</keyword>
<comment type="similarity">
    <text evidence="6">Belongs to the THI4 family.</text>
</comment>
<dbReference type="InParanoid" id="A0A2P5HQV6"/>
<evidence type="ECO:0000256" key="6">
    <source>
        <dbReference type="HAMAP-Rule" id="MF_03158"/>
    </source>
</evidence>
<comment type="catalytic activity">
    <reaction evidence="6">
        <text>[ADP-thiazole synthase]-L-cysteine + glycine + NAD(+) = [ADP-thiazole synthase]-dehydroalanine + ADP-5-ethyl-4-methylthiazole-2-carboxylate + nicotinamide + 3 H2O + 2 H(+)</text>
        <dbReference type="Rhea" id="RHEA:55708"/>
        <dbReference type="Rhea" id="RHEA-COMP:14264"/>
        <dbReference type="Rhea" id="RHEA-COMP:14265"/>
        <dbReference type="ChEBI" id="CHEBI:15377"/>
        <dbReference type="ChEBI" id="CHEBI:15378"/>
        <dbReference type="ChEBI" id="CHEBI:17154"/>
        <dbReference type="ChEBI" id="CHEBI:29950"/>
        <dbReference type="ChEBI" id="CHEBI:57305"/>
        <dbReference type="ChEBI" id="CHEBI:57540"/>
        <dbReference type="ChEBI" id="CHEBI:90873"/>
        <dbReference type="ChEBI" id="CHEBI:139151"/>
        <dbReference type="EC" id="2.4.2.60"/>
    </reaction>
</comment>
<dbReference type="PANTHER" id="PTHR43422">
    <property type="entry name" value="THIAMINE THIAZOLE SYNTHASE"/>
    <property type="match status" value="1"/>
</dbReference>
<dbReference type="Pfam" id="PF01946">
    <property type="entry name" value="Thi4"/>
    <property type="match status" value="1"/>
</dbReference>
<feature type="binding site" evidence="6">
    <location>
        <begin position="293"/>
        <end position="295"/>
    </location>
    <ligand>
        <name>substrate</name>
    </ligand>
</feature>
<comment type="subunit">
    <text evidence="6">Homooctamer.</text>
</comment>
<feature type="binding site" evidence="6">
    <location>
        <begin position="105"/>
        <end position="106"/>
    </location>
    <ligand>
        <name>substrate</name>
    </ligand>
</feature>
<dbReference type="Gene3D" id="3.50.50.60">
    <property type="entry name" value="FAD/NAD(P)-binding domain"/>
    <property type="match status" value="1"/>
</dbReference>
<keyword evidence="2 6" id="KW-0479">Metal-binding</keyword>
<dbReference type="GO" id="GO:0005634">
    <property type="term" value="C:nucleus"/>
    <property type="evidence" value="ECO:0007669"/>
    <property type="project" value="UniProtKB-SubCell"/>
</dbReference>
<dbReference type="GO" id="GO:0005506">
    <property type="term" value="F:iron ion binding"/>
    <property type="evidence" value="ECO:0007669"/>
    <property type="project" value="UniProtKB-UniRule"/>
</dbReference>
<dbReference type="InterPro" id="IPR027495">
    <property type="entry name" value="Sti35"/>
</dbReference>
<protein>
    <recommendedName>
        <fullName evidence="6">Thiamine thiazole synthase</fullName>
    </recommendedName>
    <alternativeName>
        <fullName evidence="6">Thiazole biosynthetic enzyme</fullName>
        <ecNumber evidence="6">2.4.2.60</ecNumber>
    </alternativeName>
</protein>
<evidence type="ECO:0000256" key="5">
    <source>
        <dbReference type="ARBA" id="ARBA00023027"/>
    </source>
</evidence>
<dbReference type="GO" id="GO:0005829">
    <property type="term" value="C:cytosol"/>
    <property type="evidence" value="ECO:0007669"/>
    <property type="project" value="UniProtKB-UniRule"/>
</dbReference>
<accession>A0A2P5HQV6</accession>
<evidence type="ECO:0000313" key="7">
    <source>
        <dbReference type="EMBL" id="POS72652.1"/>
    </source>
</evidence>
<dbReference type="HAMAP" id="MF_03158">
    <property type="entry name" value="THI4"/>
    <property type="match status" value="1"/>
</dbReference>
<evidence type="ECO:0000256" key="3">
    <source>
        <dbReference type="ARBA" id="ARBA00022977"/>
    </source>
</evidence>
<dbReference type="GO" id="GO:0052837">
    <property type="term" value="P:thiazole biosynthetic process"/>
    <property type="evidence" value="ECO:0007669"/>
    <property type="project" value="UniProtKB-UniRule"/>
</dbReference>
<feature type="modified residue" description="2,3-didehydroalanine (Cys)" evidence="6">
    <location>
        <position position="214"/>
    </location>
</feature>
<keyword evidence="5 6" id="KW-0520">NAD</keyword>
<dbReference type="Proteomes" id="UP000094444">
    <property type="component" value="Unassembled WGS sequence"/>
</dbReference>
<evidence type="ECO:0000256" key="2">
    <source>
        <dbReference type="ARBA" id="ARBA00022723"/>
    </source>
</evidence>
<dbReference type="Gene3D" id="6.10.250.2840">
    <property type="match status" value="1"/>
</dbReference>
<dbReference type="InterPro" id="IPR036188">
    <property type="entry name" value="FAD/NAD-bd_sf"/>
</dbReference>
<sequence length="325" mass="34527">MAPSAIATTPDTATASLAVKGINKPVAKTGADTKAIEGMMGQWDLFAFSPIRESQVSRAMTSRYFSDLDSYAESDIVIIGAGSCGLSAAYTLGKLRPDLKIAIIEAGVAPGGGAWLGGQLFSAMVMRKPADAFLTEIGVPFEDEGNFVVVKHAALFTSTILSKVLQFPNIKLFNATTVEDLITRRHVDGSDDVRIAGVVTNWTLVSMHHDDQSCMDPNTINAPLIISTTGHDGPFGAFSVKRLVSMKQLEKLGGMRGLDMQTAEDAIVKRTREIVPGLIVGGMELSEVDGANRMGPTFGAMAMSGVKAAEEALKVFEIRKAESAQ</sequence>
<evidence type="ECO:0000256" key="4">
    <source>
        <dbReference type="ARBA" id="ARBA00023004"/>
    </source>
</evidence>
<dbReference type="SUPFAM" id="SSF51905">
    <property type="entry name" value="FAD/NAD(P)-binding domain"/>
    <property type="match status" value="1"/>
</dbReference>
<dbReference type="EMBL" id="MAVT02000955">
    <property type="protein sequence ID" value="POS72652.1"/>
    <property type="molecule type" value="Genomic_DNA"/>
</dbReference>
<feature type="binding site" evidence="6">
    <location>
        <position position="84"/>
    </location>
    <ligand>
        <name>substrate</name>
    </ligand>
</feature>
<keyword evidence="4 6" id="KW-0408">Iron</keyword>
<feature type="binding site" evidence="6">
    <location>
        <position position="113"/>
    </location>
    <ligand>
        <name>substrate</name>
    </ligand>
</feature>
<dbReference type="FunCoup" id="A0A2P5HQV6">
    <property type="interactions" value="838"/>
</dbReference>
<dbReference type="OrthoDB" id="410463at2759"/>
<feature type="binding site" evidence="6">
    <location>
        <position position="216"/>
    </location>
    <ligand>
        <name>substrate</name>
    </ligand>
</feature>
<feature type="binding site" evidence="6">
    <location>
        <position position="231"/>
    </location>
    <ligand>
        <name>substrate</name>
    </ligand>
</feature>
<comment type="cofactor">
    <cofactor evidence="6">
        <name>Fe cation</name>
        <dbReference type="ChEBI" id="CHEBI:24875"/>
    </cofactor>
    <text evidence="6">Binds 1 Fe cation per subunit.</text>
</comment>
<feature type="binding site" evidence="6">
    <location>
        <position position="178"/>
    </location>
    <ligand>
        <name>substrate</name>
    </ligand>
</feature>
<keyword evidence="8" id="KW-1185">Reference proteome</keyword>
<comment type="function">
    <text evidence="6">Involved in biosynthesis of the thiamine precursor thiazole. Catalyzes the conversion of NAD and glycine to adenosine diphosphate 5-(2-hydroxyethyl)-4-methylthiazole-2-carboxylic acid (ADT), an adenylated thiazole intermediate. The reaction includes an iron-dependent sulfide transfer from a conserved cysteine residue of the protein to a thiazole intermediate. The enzyme can only undergo a single turnover, which suggests it is a suicide enzyme. May have additional roles in adaptation to various stress conditions and in DNA damage tolerance.</text>
</comment>
<proteinExistence type="inferred from homology"/>
<dbReference type="GO" id="GO:0009228">
    <property type="term" value="P:thiamine biosynthetic process"/>
    <property type="evidence" value="ECO:0007669"/>
    <property type="project" value="UniProtKB-UniRule"/>
</dbReference>
<organism evidence="7 8">
    <name type="scientific">Diaporthe helianthi</name>
    <dbReference type="NCBI Taxonomy" id="158607"/>
    <lineage>
        <taxon>Eukaryota</taxon>
        <taxon>Fungi</taxon>
        <taxon>Dikarya</taxon>
        <taxon>Ascomycota</taxon>
        <taxon>Pezizomycotina</taxon>
        <taxon>Sordariomycetes</taxon>
        <taxon>Sordariomycetidae</taxon>
        <taxon>Diaporthales</taxon>
        <taxon>Diaporthaceae</taxon>
        <taxon>Diaporthe</taxon>
    </lineage>
</organism>
<dbReference type="PANTHER" id="PTHR43422:SF3">
    <property type="entry name" value="THIAMINE THIAZOLE SYNTHASE"/>
    <property type="match status" value="1"/>
</dbReference>
<evidence type="ECO:0000256" key="1">
    <source>
        <dbReference type="ARBA" id="ARBA00022679"/>
    </source>
</evidence>
<comment type="PTM">
    <text evidence="6">During the catalytic reaction, a sulfide is transferred from Cys-214 to a reaction intermediate, generating a dehydroalanine residue.</text>
</comment>
<dbReference type="STRING" id="158607.A0A2P5HQV6"/>
<dbReference type="EC" id="2.4.2.60" evidence="6"/>
<name>A0A2P5HQV6_DIAHE</name>
<keyword evidence="3 6" id="KW-0784">Thiamine biosynthesis</keyword>
<keyword evidence="6" id="KW-0539">Nucleus</keyword>
<dbReference type="InterPro" id="IPR002922">
    <property type="entry name" value="Thi4_fam"/>
</dbReference>